<name>A0A8D9BKR1_9HEMI</name>
<keyword evidence="1" id="KW-0812">Transmembrane</keyword>
<evidence type="ECO:0000256" key="1">
    <source>
        <dbReference type="SAM" id="Phobius"/>
    </source>
</evidence>
<keyword evidence="1" id="KW-1133">Transmembrane helix</keyword>
<accession>A0A8D9BKR1</accession>
<keyword evidence="1" id="KW-0472">Membrane</keyword>
<reference evidence="2" key="1">
    <citation type="submission" date="2021-05" db="EMBL/GenBank/DDBJ databases">
        <authorList>
            <person name="Alioto T."/>
            <person name="Alioto T."/>
            <person name="Gomez Garrido J."/>
        </authorList>
    </citation>
    <scope>NUCLEOTIDE SEQUENCE</scope>
</reference>
<sequence length="121" mass="14191">MYFNSFSNVHLCLEMIWCFKILARSSPNSTSIKCLRTSFSSSEIVVDAVAFSVSTSKLCNFPDNCFIFPYTKRVFSCICSMFFPALWIVFFFSFNFVQLWTTEVKYSFFFTYLLLSWTHIA</sequence>
<dbReference type="AlphaFoldDB" id="A0A8D9BKR1"/>
<proteinExistence type="predicted"/>
<feature type="transmembrane region" description="Helical" evidence="1">
    <location>
        <begin position="74"/>
        <end position="92"/>
    </location>
</feature>
<dbReference type="EMBL" id="HBUF01640200">
    <property type="protein sequence ID" value="CAG6784854.1"/>
    <property type="molecule type" value="Transcribed_RNA"/>
</dbReference>
<organism evidence="2">
    <name type="scientific">Cacopsylla melanoneura</name>
    <dbReference type="NCBI Taxonomy" id="428564"/>
    <lineage>
        <taxon>Eukaryota</taxon>
        <taxon>Metazoa</taxon>
        <taxon>Ecdysozoa</taxon>
        <taxon>Arthropoda</taxon>
        <taxon>Hexapoda</taxon>
        <taxon>Insecta</taxon>
        <taxon>Pterygota</taxon>
        <taxon>Neoptera</taxon>
        <taxon>Paraneoptera</taxon>
        <taxon>Hemiptera</taxon>
        <taxon>Sternorrhyncha</taxon>
        <taxon>Psylloidea</taxon>
        <taxon>Psyllidae</taxon>
        <taxon>Psyllinae</taxon>
        <taxon>Cacopsylla</taxon>
    </lineage>
</organism>
<evidence type="ECO:0000313" key="2">
    <source>
        <dbReference type="EMBL" id="CAG6784854.1"/>
    </source>
</evidence>
<protein>
    <submittedName>
        <fullName evidence="2">Uncharacterized protein</fullName>
    </submittedName>
</protein>